<protein>
    <recommendedName>
        <fullName evidence="9">tRNA-dihydrouridine(16) synthase</fullName>
        <ecNumber evidence="9">1.3.1.-</ecNumber>
    </recommendedName>
    <alternativeName>
        <fullName evidence="9">U16-specific dihydrouridine synthase</fullName>
        <shortName evidence="9">U16-specific Dus</shortName>
    </alternativeName>
    <alternativeName>
        <fullName evidence="9">tRNA-dihydrouridine synthase C</fullName>
    </alternativeName>
</protein>
<sequence>MDMGKLLLAPMEGLVDDILRDVLTRAGTYDLAVSEFIRVSGSLLPIRAFRRICPELSHASRTRAGTPVVVQLLGSDPACLAENAAQLVELSPAGIDLNFGCPAPTVNRHGGGASLLANPDQMFRIAAAVRRAIPPAIPFSAKMRLGISDTARTLDCARALAAGGIVSLVVHARTKTEAYRPPAHWEWVARISEVVQLPVVANGEVWTTDDHCRCCAVSTRQDVMIGRGAVADPFLAERIRALSVGMVIATDRSHDWCRLLPLLASFWQQVCAKVSARHAPGRLKLWLGALRRNFVQAETLFIAVRSRRSVAEVTRELLRHGVPVLPAIDYCESRVSDSRPLPLHLRERERG</sequence>
<dbReference type="Gene3D" id="1.20.225.30">
    <property type="entry name" value="Dihydrouridine synthase, C-terminal recognition domain"/>
    <property type="match status" value="1"/>
</dbReference>
<comment type="catalytic activity">
    <reaction evidence="9">
        <text>5,6-dihydrouridine(16) in tRNA + NADP(+) = uridine(16) in tRNA + NADPH + H(+)</text>
        <dbReference type="Rhea" id="RHEA:53376"/>
        <dbReference type="Rhea" id="RHEA-COMP:13543"/>
        <dbReference type="Rhea" id="RHEA-COMP:13544"/>
        <dbReference type="ChEBI" id="CHEBI:15378"/>
        <dbReference type="ChEBI" id="CHEBI:57783"/>
        <dbReference type="ChEBI" id="CHEBI:58349"/>
        <dbReference type="ChEBI" id="CHEBI:65315"/>
        <dbReference type="ChEBI" id="CHEBI:74443"/>
    </reaction>
</comment>
<organism evidence="14 15">
    <name type="scientific">Candidatus Accumulibacter phosphatis</name>
    <dbReference type="NCBI Taxonomy" id="327160"/>
    <lineage>
        <taxon>Bacteria</taxon>
        <taxon>Pseudomonadati</taxon>
        <taxon>Pseudomonadota</taxon>
        <taxon>Betaproteobacteria</taxon>
        <taxon>Candidatus Accumulibacter</taxon>
    </lineage>
</organism>
<dbReference type="InterPro" id="IPR001269">
    <property type="entry name" value="DUS_fam"/>
</dbReference>
<dbReference type="Gene3D" id="3.20.20.70">
    <property type="entry name" value="Aldolase class I"/>
    <property type="match status" value="1"/>
</dbReference>
<dbReference type="Pfam" id="PF01207">
    <property type="entry name" value="Dus"/>
    <property type="match status" value="1"/>
</dbReference>
<evidence type="ECO:0000256" key="8">
    <source>
        <dbReference type="ARBA" id="ARBA00023002"/>
    </source>
</evidence>
<feature type="site" description="Interacts with tRNA; defines subfamily-specific binding signature" evidence="9">
    <location>
        <position position="38"/>
    </location>
</feature>
<keyword evidence="2 9" id="KW-0820">tRNA-binding</keyword>
<evidence type="ECO:0000256" key="12">
    <source>
        <dbReference type="PIRSR" id="PIRSR006621-2"/>
    </source>
</evidence>
<dbReference type="InterPro" id="IPR032886">
    <property type="entry name" value="DusC"/>
</dbReference>
<dbReference type="PANTHER" id="PTHR11082:SF26">
    <property type="entry name" value="TRNA-DIHYDROURIDINE(16) SYNTHASE"/>
    <property type="match status" value="1"/>
</dbReference>
<reference evidence="14 15" key="1">
    <citation type="submission" date="2019-04" db="EMBL/GenBank/DDBJ databases">
        <title>A novel phosphate-accumulating bacterium identified in bioreactor for phosphate removal from wastewater.</title>
        <authorList>
            <person name="Kotlyarov R.Y."/>
            <person name="Beletsky A.V."/>
            <person name="Kallistova A.Y."/>
            <person name="Dorofeev A.G."/>
            <person name="Nikolaev Y.Y."/>
            <person name="Pimenov N.V."/>
            <person name="Ravin N.V."/>
            <person name="Mardanov A.V."/>
        </authorList>
    </citation>
    <scope>NUCLEOTIDE SEQUENCE [LARGE SCALE GENOMIC DNA]</scope>
    <source>
        <strain evidence="14 15">Bin19</strain>
    </source>
</reference>
<dbReference type="GO" id="GO:0010181">
    <property type="term" value="F:FMN binding"/>
    <property type="evidence" value="ECO:0007669"/>
    <property type="project" value="UniProtKB-UniRule"/>
</dbReference>
<evidence type="ECO:0000256" key="4">
    <source>
        <dbReference type="ARBA" id="ARBA00022643"/>
    </source>
</evidence>
<dbReference type="EC" id="1.3.1.-" evidence="9"/>
<feature type="binding site" evidence="12">
    <location>
        <position position="171"/>
    </location>
    <ligand>
        <name>FMN</name>
        <dbReference type="ChEBI" id="CHEBI:58210"/>
    </ligand>
</feature>
<comment type="similarity">
    <text evidence="9">Belongs to the Dus family. DusC subfamily.</text>
</comment>
<keyword evidence="3 9" id="KW-0285">Flavoprotein</keyword>
<evidence type="ECO:0000256" key="11">
    <source>
        <dbReference type="PIRSR" id="PIRSR006621-1"/>
    </source>
</evidence>
<dbReference type="GO" id="GO:0050660">
    <property type="term" value="F:flavin adenine dinucleotide binding"/>
    <property type="evidence" value="ECO:0007669"/>
    <property type="project" value="InterPro"/>
</dbReference>
<feature type="site" description="Interacts with tRNA" evidence="9">
    <location>
        <position position="179"/>
    </location>
</feature>
<keyword evidence="15" id="KW-1185">Reference proteome</keyword>
<comment type="similarity">
    <text evidence="10">Belongs to the dus family.</text>
</comment>
<dbReference type="SUPFAM" id="SSF51395">
    <property type="entry name" value="FMN-linked oxidoreductases"/>
    <property type="match status" value="1"/>
</dbReference>
<dbReference type="PIRSF" id="PIRSF006621">
    <property type="entry name" value="Dus"/>
    <property type="match status" value="1"/>
</dbReference>
<evidence type="ECO:0000259" key="13">
    <source>
        <dbReference type="Pfam" id="PF01207"/>
    </source>
</evidence>
<evidence type="ECO:0000256" key="1">
    <source>
        <dbReference type="ARBA" id="ARBA00001917"/>
    </source>
</evidence>
<evidence type="ECO:0000256" key="6">
    <source>
        <dbReference type="ARBA" id="ARBA00022857"/>
    </source>
</evidence>
<accession>A0A5S4ER87</accession>
<keyword evidence="6 9" id="KW-0521">NADP</keyword>
<evidence type="ECO:0000256" key="2">
    <source>
        <dbReference type="ARBA" id="ARBA00022555"/>
    </source>
</evidence>
<dbReference type="GO" id="GO:0102262">
    <property type="term" value="F:tRNA-dihydrouridine16 synthase activity"/>
    <property type="evidence" value="ECO:0007669"/>
    <property type="project" value="RHEA"/>
</dbReference>
<feature type="domain" description="DUS-like FMN-binding" evidence="13">
    <location>
        <begin position="7"/>
        <end position="240"/>
    </location>
</feature>
<keyword evidence="4 9" id="KW-0288">FMN</keyword>
<evidence type="ECO:0000256" key="10">
    <source>
        <dbReference type="PIRNR" id="PIRNR006621"/>
    </source>
</evidence>
<feature type="active site" description="Proton donor" evidence="9 11">
    <location>
        <position position="101"/>
    </location>
</feature>
<evidence type="ECO:0000256" key="3">
    <source>
        <dbReference type="ARBA" id="ARBA00022630"/>
    </source>
</evidence>
<feature type="binding site" evidence="9">
    <location>
        <begin position="202"/>
        <end position="204"/>
    </location>
    <ligand>
        <name>FMN</name>
        <dbReference type="ChEBI" id="CHEBI:58210"/>
    </ligand>
</feature>
<keyword evidence="5 9" id="KW-0819">tRNA processing</keyword>
<feature type="site" description="Interacts with tRNA; defines subfamily-specific binding signature" evidence="9">
    <location>
        <position position="305"/>
    </location>
</feature>
<dbReference type="InterPro" id="IPR018517">
    <property type="entry name" value="tRNA_hU_synthase_CS"/>
</dbReference>
<name>A0A5S4ER87_9PROT</name>
<comment type="caution">
    <text evidence="9">Lacks conserved residue(s) required for the propagation of feature annotation.</text>
</comment>
<evidence type="ECO:0000313" key="15">
    <source>
        <dbReference type="Proteomes" id="UP000306324"/>
    </source>
</evidence>
<evidence type="ECO:0000256" key="9">
    <source>
        <dbReference type="HAMAP-Rule" id="MF_02043"/>
    </source>
</evidence>
<dbReference type="PANTHER" id="PTHR11082">
    <property type="entry name" value="TRNA-DIHYDROURIDINE SYNTHASE"/>
    <property type="match status" value="1"/>
</dbReference>
<feature type="binding site" evidence="9 12">
    <location>
        <position position="142"/>
    </location>
    <ligand>
        <name>FMN</name>
        <dbReference type="ChEBI" id="CHEBI:58210"/>
    </ligand>
</feature>
<dbReference type="CDD" id="cd02801">
    <property type="entry name" value="DUS_like_FMN"/>
    <property type="match status" value="1"/>
</dbReference>
<dbReference type="InterPro" id="IPR035587">
    <property type="entry name" value="DUS-like_FMN-bd"/>
</dbReference>
<comment type="function">
    <text evidence="9">Catalyzes the synthesis of 5,6-dihydrouridine (D), a modified base found in the D-loop of most tRNAs, via the reduction of the C5-C6 double bond in target uridines. Specifically modifies U16 in tRNAs.</text>
</comment>
<evidence type="ECO:0000256" key="5">
    <source>
        <dbReference type="ARBA" id="ARBA00022694"/>
    </source>
</evidence>
<dbReference type="HAMAP" id="MF_02043">
    <property type="entry name" value="DusC_subfam"/>
    <property type="match status" value="1"/>
</dbReference>
<feature type="site" description="Interacts with tRNA; defines subfamily-specific binding signature" evidence="9">
    <location>
        <position position="282"/>
    </location>
</feature>
<dbReference type="AlphaFoldDB" id="A0A5S4ER87"/>
<feature type="binding site" evidence="9 12">
    <location>
        <begin position="226"/>
        <end position="227"/>
    </location>
    <ligand>
        <name>FMN</name>
        <dbReference type="ChEBI" id="CHEBI:58210"/>
    </ligand>
</feature>
<keyword evidence="12" id="KW-0547">Nucleotide-binding</keyword>
<comment type="cofactor">
    <cofactor evidence="1 9 10 12">
        <name>FMN</name>
        <dbReference type="ChEBI" id="CHEBI:58210"/>
    </cofactor>
</comment>
<proteinExistence type="inferred from homology"/>
<dbReference type="InterPro" id="IPR042270">
    <property type="entry name" value="DusC_C"/>
</dbReference>
<evidence type="ECO:0000313" key="14">
    <source>
        <dbReference type="EMBL" id="TMQ78000.1"/>
    </source>
</evidence>
<dbReference type="Proteomes" id="UP000306324">
    <property type="component" value="Unassembled WGS sequence"/>
</dbReference>
<comment type="catalytic activity">
    <reaction evidence="9">
        <text>5,6-dihydrouridine(16) in tRNA + NAD(+) = uridine(16) in tRNA + NADH + H(+)</text>
        <dbReference type="Rhea" id="RHEA:53380"/>
        <dbReference type="Rhea" id="RHEA-COMP:13543"/>
        <dbReference type="Rhea" id="RHEA-COMP:13544"/>
        <dbReference type="ChEBI" id="CHEBI:15378"/>
        <dbReference type="ChEBI" id="CHEBI:57540"/>
        <dbReference type="ChEBI" id="CHEBI:57945"/>
        <dbReference type="ChEBI" id="CHEBI:65315"/>
        <dbReference type="ChEBI" id="CHEBI:74443"/>
    </reaction>
</comment>
<dbReference type="EMBL" id="SWAD01000014">
    <property type="protein sequence ID" value="TMQ78000.1"/>
    <property type="molecule type" value="Genomic_DNA"/>
</dbReference>
<dbReference type="PROSITE" id="PS01136">
    <property type="entry name" value="UPF0034"/>
    <property type="match status" value="1"/>
</dbReference>
<keyword evidence="7 9" id="KW-0694">RNA-binding</keyword>
<gene>
    <name evidence="9" type="primary">dusC</name>
    <name evidence="14" type="ORF">ACCUM_2451</name>
</gene>
<evidence type="ECO:0000256" key="7">
    <source>
        <dbReference type="ARBA" id="ARBA00022884"/>
    </source>
</evidence>
<feature type="site" description="Interacts with tRNA; defines subfamily-specific binding signature" evidence="9">
    <location>
        <position position="284"/>
    </location>
</feature>
<dbReference type="InterPro" id="IPR013785">
    <property type="entry name" value="Aldolase_TIM"/>
</dbReference>
<feature type="site" description="Interacts with tRNA" evidence="9">
    <location>
        <position position="98"/>
    </location>
</feature>
<feature type="binding site" evidence="9 12">
    <location>
        <position position="71"/>
    </location>
    <ligand>
        <name>FMN</name>
        <dbReference type="ChEBI" id="CHEBI:58210"/>
    </ligand>
</feature>
<keyword evidence="8 9" id="KW-0560">Oxidoreductase</keyword>
<dbReference type="GO" id="GO:0000049">
    <property type="term" value="F:tRNA binding"/>
    <property type="evidence" value="ECO:0007669"/>
    <property type="project" value="UniProtKB-UniRule"/>
</dbReference>
<comment type="caution">
    <text evidence="14">The sequence shown here is derived from an EMBL/GenBank/DDBJ whole genome shotgun (WGS) entry which is preliminary data.</text>
</comment>